<dbReference type="PROSITE" id="PS00079">
    <property type="entry name" value="MULTICOPPER_OXIDASE1"/>
    <property type="match status" value="1"/>
</dbReference>
<dbReference type="InterPro" id="IPR011706">
    <property type="entry name" value="Cu-oxidase_C"/>
</dbReference>
<evidence type="ECO:0000256" key="3">
    <source>
        <dbReference type="SAM" id="SignalP"/>
    </source>
</evidence>
<evidence type="ECO:0000256" key="1">
    <source>
        <dbReference type="ARBA" id="ARBA00022723"/>
    </source>
</evidence>
<dbReference type="CDD" id="cd13861">
    <property type="entry name" value="CuRO_1_CumA_like"/>
    <property type="match status" value="1"/>
</dbReference>
<dbReference type="Pfam" id="PF00394">
    <property type="entry name" value="Cu-oxidase"/>
    <property type="match status" value="1"/>
</dbReference>
<dbReference type="InterPro" id="IPR033138">
    <property type="entry name" value="Cu_oxidase_CS"/>
</dbReference>
<evidence type="ECO:0000256" key="2">
    <source>
        <dbReference type="ARBA" id="ARBA00023002"/>
    </source>
</evidence>
<organism evidence="7 8">
    <name type="scientific">Ruegeria marisrubri</name>
    <dbReference type="NCBI Taxonomy" id="1685379"/>
    <lineage>
        <taxon>Bacteria</taxon>
        <taxon>Pseudomonadati</taxon>
        <taxon>Pseudomonadota</taxon>
        <taxon>Alphaproteobacteria</taxon>
        <taxon>Rhodobacterales</taxon>
        <taxon>Roseobacteraceae</taxon>
        <taxon>Ruegeria</taxon>
    </lineage>
</organism>
<dbReference type="PANTHER" id="PTHR11709">
    <property type="entry name" value="MULTI-COPPER OXIDASE"/>
    <property type="match status" value="1"/>
</dbReference>
<dbReference type="Gene3D" id="2.60.40.420">
    <property type="entry name" value="Cupredoxins - blue copper proteins"/>
    <property type="match status" value="3"/>
</dbReference>
<dbReference type="SUPFAM" id="SSF49503">
    <property type="entry name" value="Cupredoxins"/>
    <property type="match status" value="3"/>
</dbReference>
<protein>
    <submittedName>
        <fullName evidence="7">Copper oxidase</fullName>
    </submittedName>
</protein>
<comment type="caution">
    <text evidence="7">The sequence shown here is derived from an EMBL/GenBank/DDBJ whole genome shotgun (WGS) entry which is preliminary data.</text>
</comment>
<dbReference type="Proteomes" id="UP000053791">
    <property type="component" value="Unassembled WGS sequence"/>
</dbReference>
<evidence type="ECO:0000313" key="8">
    <source>
        <dbReference type="Proteomes" id="UP000053791"/>
    </source>
</evidence>
<feature type="signal peptide" evidence="3">
    <location>
        <begin position="1"/>
        <end position="24"/>
    </location>
</feature>
<dbReference type="Pfam" id="PF07732">
    <property type="entry name" value="Cu-oxidase_3"/>
    <property type="match status" value="1"/>
</dbReference>
<dbReference type="EMBL" id="LQBQ01000001">
    <property type="protein sequence ID" value="KUJ85665.1"/>
    <property type="molecule type" value="Genomic_DNA"/>
</dbReference>
<dbReference type="InterPro" id="IPR002355">
    <property type="entry name" value="Cu_oxidase_Cu_BS"/>
</dbReference>
<evidence type="ECO:0000259" key="6">
    <source>
        <dbReference type="Pfam" id="PF07732"/>
    </source>
</evidence>
<dbReference type="GO" id="GO:0016491">
    <property type="term" value="F:oxidoreductase activity"/>
    <property type="evidence" value="ECO:0007669"/>
    <property type="project" value="UniProtKB-KW"/>
</dbReference>
<keyword evidence="1" id="KW-0479">Metal-binding</keyword>
<dbReference type="InterPro" id="IPR006311">
    <property type="entry name" value="TAT_signal"/>
</dbReference>
<dbReference type="PROSITE" id="PS00080">
    <property type="entry name" value="MULTICOPPER_OXIDASE2"/>
    <property type="match status" value="1"/>
</dbReference>
<keyword evidence="8" id="KW-1185">Reference proteome</keyword>
<dbReference type="InterPro" id="IPR008972">
    <property type="entry name" value="Cupredoxin"/>
</dbReference>
<evidence type="ECO:0000313" key="7">
    <source>
        <dbReference type="EMBL" id="KUJ85665.1"/>
    </source>
</evidence>
<reference evidence="8" key="1">
    <citation type="submission" date="2015-12" db="EMBL/GenBank/DDBJ databases">
        <authorList>
            <person name="Zhang G."/>
            <person name="Stingl U."/>
        </authorList>
    </citation>
    <scope>NUCLEOTIDE SEQUENCE [LARGE SCALE GENOMIC DNA]</scope>
    <source>
        <strain evidence="8">ZGT118</strain>
    </source>
</reference>
<dbReference type="OrthoDB" id="9757546at2"/>
<proteinExistence type="predicted"/>
<feature type="chain" id="PRO_5007171630" evidence="3">
    <location>
        <begin position="25"/>
        <end position="458"/>
    </location>
</feature>
<gene>
    <name evidence="7" type="ORF">AVO45_01355</name>
</gene>
<dbReference type="AlphaFoldDB" id="A0A124F5L9"/>
<feature type="domain" description="Plastocyanin-like" evidence="6">
    <location>
        <begin position="37"/>
        <end position="147"/>
    </location>
</feature>
<dbReference type="CDD" id="cd13909">
    <property type="entry name" value="CuRO_3_MCO_like_3"/>
    <property type="match status" value="1"/>
</dbReference>
<evidence type="ECO:0000259" key="5">
    <source>
        <dbReference type="Pfam" id="PF07731"/>
    </source>
</evidence>
<sequence>MAFTRRQVLVTTAAAALLPTSVRAALPRLEAREALQQIAPENYDPTPIWGYDGGAPGPEIRIAQGARVQRRLVNNLPEPTTVHWHGIRIDNAMDDVPGLTQDAVPPGQGFDYDFVAPDAGTFWYHSHNRTMRQVAQGLYGPLIVEEAAPPDVDHDLVLMLDDWRLDPETLRITQDFDNNHDLSHAGRLGNVLTVNGRFDPAYQARRHDRLRLRLINAANARIFNVGLEGLAGWIVALDGMPLAQPMAVDGPFPIAPAQRVDLIVDVTAEAGQTASLVSVERDGGWGLARFEVGEPSASGPRGATSALLSNPLPQIENAGDAPLHRMVMQGGAMRWLEKARIGDTELTGRELAELGRFWALNGYAERPPEPFLDVQRGSLHRIAFVNETAFPHAMHLHGHHFRLIRPDGQLGPWRDTVLVERGETRQIALVADNPGDWLLHCHMLGHAASGMMSWFRVA</sequence>
<evidence type="ECO:0000259" key="4">
    <source>
        <dbReference type="Pfam" id="PF00394"/>
    </source>
</evidence>
<feature type="domain" description="Plastocyanin-like" evidence="5">
    <location>
        <begin position="357"/>
        <end position="457"/>
    </location>
</feature>
<name>A0A124F5L9_9RHOB</name>
<dbReference type="Pfam" id="PF07731">
    <property type="entry name" value="Cu-oxidase_2"/>
    <property type="match status" value="1"/>
</dbReference>
<dbReference type="STRING" id="1685379.AVO45_01355"/>
<dbReference type="InterPro" id="IPR011707">
    <property type="entry name" value="Cu-oxidase-like_N"/>
</dbReference>
<dbReference type="InterPro" id="IPR045087">
    <property type="entry name" value="Cu-oxidase_fam"/>
</dbReference>
<keyword evidence="2" id="KW-0560">Oxidoreductase</keyword>
<dbReference type="InterPro" id="IPR001117">
    <property type="entry name" value="Cu-oxidase_2nd"/>
</dbReference>
<accession>A0A124F5L9</accession>
<dbReference type="RefSeq" id="WP_068343662.1">
    <property type="nucleotide sequence ID" value="NZ_LQBQ01000001.1"/>
</dbReference>
<keyword evidence="3" id="KW-0732">Signal</keyword>
<feature type="domain" description="Plastocyanin-like" evidence="4">
    <location>
        <begin position="155"/>
        <end position="268"/>
    </location>
</feature>
<dbReference type="GO" id="GO:0005507">
    <property type="term" value="F:copper ion binding"/>
    <property type="evidence" value="ECO:0007669"/>
    <property type="project" value="InterPro"/>
</dbReference>
<dbReference type="PROSITE" id="PS51318">
    <property type="entry name" value="TAT"/>
    <property type="match status" value="1"/>
</dbReference>